<comment type="similarity">
    <text evidence="1">Belongs to the multicopper oxidase family.</text>
</comment>
<evidence type="ECO:0000256" key="4">
    <source>
        <dbReference type="SAM" id="SignalP"/>
    </source>
</evidence>
<evidence type="ECO:0000259" key="5">
    <source>
        <dbReference type="Pfam" id="PF07731"/>
    </source>
</evidence>
<dbReference type="GO" id="GO:0005507">
    <property type="term" value="F:copper ion binding"/>
    <property type="evidence" value="ECO:0007669"/>
    <property type="project" value="InterPro"/>
</dbReference>
<evidence type="ECO:0000256" key="3">
    <source>
        <dbReference type="ARBA" id="ARBA00023180"/>
    </source>
</evidence>
<dbReference type="CDD" id="cd13889">
    <property type="entry name" value="CuRO_3_BOD"/>
    <property type="match status" value="1"/>
</dbReference>
<dbReference type="OrthoDB" id="262547at2759"/>
<dbReference type="InterPro" id="IPR008972">
    <property type="entry name" value="Cupredoxin"/>
</dbReference>
<proteinExistence type="inferred from homology"/>
<dbReference type="eggNOG" id="ENOG502QR4X">
    <property type="taxonomic scope" value="Eukaryota"/>
</dbReference>
<evidence type="ECO:0000313" key="7">
    <source>
        <dbReference type="EMBL" id="EJD35136.1"/>
    </source>
</evidence>
<name>J0LE83_AURST</name>
<dbReference type="PANTHER" id="PTHR48267:SF1">
    <property type="entry name" value="BILIRUBIN OXIDASE"/>
    <property type="match status" value="1"/>
</dbReference>
<dbReference type="InterPro" id="IPR045087">
    <property type="entry name" value="Cu-oxidase_fam"/>
</dbReference>
<feature type="domain" description="Plastocyanin-like" evidence="6">
    <location>
        <begin position="84"/>
        <end position="188"/>
    </location>
</feature>
<keyword evidence="3" id="KW-0325">Glycoprotein</keyword>
<reference evidence="8" key="1">
    <citation type="journal article" date="2012" name="Science">
        <title>The Paleozoic origin of enzymatic lignin decomposition reconstructed from 31 fungal genomes.</title>
        <authorList>
            <person name="Floudas D."/>
            <person name="Binder M."/>
            <person name="Riley R."/>
            <person name="Barry K."/>
            <person name="Blanchette R.A."/>
            <person name="Henrissat B."/>
            <person name="Martinez A.T."/>
            <person name="Otillar R."/>
            <person name="Spatafora J.W."/>
            <person name="Yadav J.S."/>
            <person name="Aerts A."/>
            <person name="Benoit I."/>
            <person name="Boyd A."/>
            <person name="Carlson A."/>
            <person name="Copeland A."/>
            <person name="Coutinho P.M."/>
            <person name="de Vries R.P."/>
            <person name="Ferreira P."/>
            <person name="Findley K."/>
            <person name="Foster B."/>
            <person name="Gaskell J."/>
            <person name="Glotzer D."/>
            <person name="Gorecki P."/>
            <person name="Heitman J."/>
            <person name="Hesse C."/>
            <person name="Hori C."/>
            <person name="Igarashi K."/>
            <person name="Jurgens J.A."/>
            <person name="Kallen N."/>
            <person name="Kersten P."/>
            <person name="Kohler A."/>
            <person name="Kuees U."/>
            <person name="Kumar T.K.A."/>
            <person name="Kuo A."/>
            <person name="LaButti K."/>
            <person name="Larrondo L.F."/>
            <person name="Lindquist E."/>
            <person name="Ling A."/>
            <person name="Lombard V."/>
            <person name="Lucas S."/>
            <person name="Lundell T."/>
            <person name="Martin R."/>
            <person name="McLaughlin D.J."/>
            <person name="Morgenstern I."/>
            <person name="Morin E."/>
            <person name="Murat C."/>
            <person name="Nagy L.G."/>
            <person name="Nolan M."/>
            <person name="Ohm R.A."/>
            <person name="Patyshakuliyeva A."/>
            <person name="Rokas A."/>
            <person name="Ruiz-Duenas F.J."/>
            <person name="Sabat G."/>
            <person name="Salamov A."/>
            <person name="Samejima M."/>
            <person name="Schmutz J."/>
            <person name="Slot J.C."/>
            <person name="St John F."/>
            <person name="Stenlid J."/>
            <person name="Sun H."/>
            <person name="Sun S."/>
            <person name="Syed K."/>
            <person name="Tsang A."/>
            <person name="Wiebenga A."/>
            <person name="Young D."/>
            <person name="Pisabarro A."/>
            <person name="Eastwood D.C."/>
            <person name="Martin F."/>
            <person name="Cullen D."/>
            <person name="Grigoriev I.V."/>
            <person name="Hibbett D.S."/>
        </authorList>
    </citation>
    <scope>NUCLEOTIDE SEQUENCE [LARGE SCALE GENOMIC DNA]</scope>
    <source>
        <strain evidence="8">TFB10046</strain>
    </source>
</reference>
<dbReference type="GO" id="GO:0016491">
    <property type="term" value="F:oxidoreductase activity"/>
    <property type="evidence" value="ECO:0007669"/>
    <property type="project" value="InterPro"/>
</dbReference>
<sequence length="566" mass="63604">MALSLVLLGALLPVAVLSQVAPTSDDDWDSPVYTEIFQHPLPIPPLAQPVATYTNSTTGNVIEYYEMTIEKFALQTYPASQGFQATNYVGYNGTAPGPTFRVTKGREAVVRFTNLNDRPSVIHLHGSFSRAPFDGWAEDTLPPNTHKDYYYPNRQDARTLWYHDHAIGITAVNAYYGQAGFYILEDPEQEARLGLPQGEYDIPLMLAGKQFLRSGQLLSPEDERDSLYGDVITVNAQPWPFLLVEPRKYRFRLLDASISRTFKLYMVASGRPNQRVPFSVVGSDSGLVSTTTNTTSLVIAMAERWDVVIDFAPFIGQNVTIMNERDFQKNPDYAATDRVLQFRVGQTASSLANNNLPTQLLTLNLPAAPATVDHKFTFERKHGMWLINGVGFEDVPNRILAKPQRGDTERWTLENKSGGWSHPIHIHLVDFQIIGRSGGRELVENYERVALKDVVYLEENEEVDVIARYAPWDGVYMFHCHNLVHEDHDMMAAFNVTDLLTDFGYTDAVRLGDPMDARFRAKPGVGPYNMDTVLNVDLPLLDGLNAYQDVAEVEEALKAYWSTHTS</sequence>
<protein>
    <submittedName>
        <fullName evidence="7">Cupredoxin</fullName>
    </submittedName>
</protein>
<feature type="chain" id="PRO_5003735864" evidence="4">
    <location>
        <begin position="19"/>
        <end position="566"/>
    </location>
</feature>
<organism evidence="7 8">
    <name type="scientific">Auricularia subglabra (strain TFB-10046 / SS5)</name>
    <name type="common">White-rot fungus</name>
    <name type="synonym">Auricularia delicata (strain TFB10046)</name>
    <dbReference type="NCBI Taxonomy" id="717982"/>
    <lineage>
        <taxon>Eukaryota</taxon>
        <taxon>Fungi</taxon>
        <taxon>Dikarya</taxon>
        <taxon>Basidiomycota</taxon>
        <taxon>Agaricomycotina</taxon>
        <taxon>Agaricomycetes</taxon>
        <taxon>Auriculariales</taxon>
        <taxon>Auriculariaceae</taxon>
        <taxon>Auricularia</taxon>
    </lineage>
</organism>
<accession>J0LE83</accession>
<dbReference type="Pfam" id="PF07731">
    <property type="entry name" value="Cu-oxidase_2"/>
    <property type="match status" value="1"/>
</dbReference>
<dbReference type="SUPFAM" id="SSF49503">
    <property type="entry name" value="Cupredoxins"/>
    <property type="match status" value="3"/>
</dbReference>
<gene>
    <name evidence="7" type="ORF">AURDEDRAFT_175769</name>
</gene>
<dbReference type="PANTHER" id="PTHR48267">
    <property type="entry name" value="CUPREDOXIN SUPERFAMILY PROTEIN"/>
    <property type="match status" value="1"/>
</dbReference>
<dbReference type="Pfam" id="PF07732">
    <property type="entry name" value="Cu-oxidase_3"/>
    <property type="match status" value="1"/>
</dbReference>
<evidence type="ECO:0000259" key="6">
    <source>
        <dbReference type="Pfam" id="PF07732"/>
    </source>
</evidence>
<dbReference type="CDD" id="cd13866">
    <property type="entry name" value="CuRO_2_BOD"/>
    <property type="match status" value="1"/>
</dbReference>
<dbReference type="InterPro" id="IPR011707">
    <property type="entry name" value="Cu-oxidase-like_N"/>
</dbReference>
<keyword evidence="8" id="KW-1185">Reference proteome</keyword>
<keyword evidence="2" id="KW-0186">Copper</keyword>
<dbReference type="InterPro" id="IPR011706">
    <property type="entry name" value="Cu-oxidase_C"/>
</dbReference>
<evidence type="ECO:0000256" key="1">
    <source>
        <dbReference type="ARBA" id="ARBA00010609"/>
    </source>
</evidence>
<dbReference type="Proteomes" id="UP000006514">
    <property type="component" value="Unassembled WGS sequence"/>
</dbReference>
<evidence type="ECO:0000313" key="8">
    <source>
        <dbReference type="Proteomes" id="UP000006514"/>
    </source>
</evidence>
<dbReference type="OMA" id="GMWIIED"/>
<dbReference type="Gene3D" id="2.60.40.420">
    <property type="entry name" value="Cupredoxins - blue copper proteins"/>
    <property type="match status" value="3"/>
</dbReference>
<feature type="domain" description="Plastocyanin-like" evidence="5">
    <location>
        <begin position="376"/>
        <end position="497"/>
    </location>
</feature>
<dbReference type="EMBL" id="JH687902">
    <property type="protein sequence ID" value="EJD35136.1"/>
    <property type="molecule type" value="Genomic_DNA"/>
</dbReference>
<dbReference type="AlphaFoldDB" id="J0LE83"/>
<feature type="signal peptide" evidence="4">
    <location>
        <begin position="1"/>
        <end position="18"/>
    </location>
</feature>
<evidence type="ECO:0000256" key="2">
    <source>
        <dbReference type="ARBA" id="ARBA00023008"/>
    </source>
</evidence>
<dbReference type="KEGG" id="adl:AURDEDRAFT_175769"/>
<keyword evidence="4" id="KW-0732">Signal</keyword>
<dbReference type="InParanoid" id="J0LE83"/>